<dbReference type="EMBL" id="AP025564">
    <property type="protein sequence ID" value="BDE95306.1"/>
    <property type="molecule type" value="Genomic_DNA"/>
</dbReference>
<dbReference type="InterPro" id="IPR012318">
    <property type="entry name" value="HTH_CRP"/>
</dbReference>
<dbReference type="InterPro" id="IPR014710">
    <property type="entry name" value="RmlC-like_jellyroll"/>
</dbReference>
<dbReference type="RefSeq" id="WP_244411719.1">
    <property type="nucleotide sequence ID" value="NZ_AP025564.1"/>
</dbReference>
<evidence type="ECO:0000256" key="3">
    <source>
        <dbReference type="ARBA" id="ARBA00023163"/>
    </source>
</evidence>
<dbReference type="SMART" id="SM00419">
    <property type="entry name" value="HTH_CRP"/>
    <property type="match status" value="1"/>
</dbReference>
<name>A0ABM7WGG7_9ACTN</name>
<dbReference type="CDD" id="cd00038">
    <property type="entry name" value="CAP_ED"/>
    <property type="match status" value="1"/>
</dbReference>
<evidence type="ECO:0000256" key="2">
    <source>
        <dbReference type="ARBA" id="ARBA00023125"/>
    </source>
</evidence>
<dbReference type="SUPFAM" id="SSF51206">
    <property type="entry name" value="cAMP-binding domain-like"/>
    <property type="match status" value="1"/>
</dbReference>
<proteinExistence type="predicted"/>
<dbReference type="Pfam" id="PF00027">
    <property type="entry name" value="cNMP_binding"/>
    <property type="match status" value="1"/>
</dbReference>
<protein>
    <recommendedName>
        <fullName evidence="8">CRP-like cAMP-binding protein</fullName>
    </recommendedName>
</protein>
<evidence type="ECO:0000259" key="4">
    <source>
        <dbReference type="PROSITE" id="PS50042"/>
    </source>
</evidence>
<dbReference type="PROSITE" id="PS50042">
    <property type="entry name" value="CNMP_BINDING_3"/>
    <property type="match status" value="1"/>
</dbReference>
<evidence type="ECO:0000313" key="6">
    <source>
        <dbReference type="EMBL" id="BDE95306.1"/>
    </source>
</evidence>
<dbReference type="Pfam" id="PF13545">
    <property type="entry name" value="HTH_Crp_2"/>
    <property type="match status" value="1"/>
</dbReference>
<dbReference type="Gene3D" id="1.10.10.10">
    <property type="entry name" value="Winged helix-like DNA-binding domain superfamily/Winged helix DNA-binding domain"/>
    <property type="match status" value="1"/>
</dbReference>
<keyword evidence="2" id="KW-0238">DNA-binding</keyword>
<evidence type="ECO:0008006" key="8">
    <source>
        <dbReference type="Google" id="ProtNLM"/>
    </source>
</evidence>
<organism evidence="6 7">
    <name type="scientific">Raoultibacter timonensis</name>
    <dbReference type="NCBI Taxonomy" id="1907662"/>
    <lineage>
        <taxon>Bacteria</taxon>
        <taxon>Bacillati</taxon>
        <taxon>Actinomycetota</taxon>
        <taxon>Coriobacteriia</taxon>
        <taxon>Eggerthellales</taxon>
        <taxon>Eggerthellaceae</taxon>
        <taxon>Raoultibacter</taxon>
    </lineage>
</organism>
<keyword evidence="7" id="KW-1185">Reference proteome</keyword>
<evidence type="ECO:0000313" key="7">
    <source>
        <dbReference type="Proteomes" id="UP001320544"/>
    </source>
</evidence>
<keyword evidence="3" id="KW-0804">Transcription</keyword>
<dbReference type="Proteomes" id="UP001320544">
    <property type="component" value="Chromosome"/>
</dbReference>
<evidence type="ECO:0000256" key="1">
    <source>
        <dbReference type="ARBA" id="ARBA00023015"/>
    </source>
</evidence>
<dbReference type="SUPFAM" id="SSF46785">
    <property type="entry name" value="Winged helix' DNA-binding domain"/>
    <property type="match status" value="1"/>
</dbReference>
<keyword evidence="1" id="KW-0805">Transcription regulation</keyword>
<sequence>MGAHFSSLFYDAPPVPQSILLVGDEREFAPGEMLVEHNTSIGGCYYIIEGLVFAVDFTENGEKVFGLIVDKETLLGETSLLLGIPFPTGFQAQIKTRALFISAADFSDLFERDKEVSQYAARVAARKMLSIKKLYSNRKNESVVWRICNTILELSYRYGKDFEGGKLIAFPLSHQLLADFVNANRITVTKCMRSLKNQGLIRRINNAYNVPDVKRLEAYKKDQAVSNQNTL</sequence>
<dbReference type="InterPro" id="IPR000595">
    <property type="entry name" value="cNMP-bd_dom"/>
</dbReference>
<dbReference type="InterPro" id="IPR018490">
    <property type="entry name" value="cNMP-bd_dom_sf"/>
</dbReference>
<dbReference type="InterPro" id="IPR036388">
    <property type="entry name" value="WH-like_DNA-bd_sf"/>
</dbReference>
<dbReference type="PROSITE" id="PS51063">
    <property type="entry name" value="HTH_CRP_2"/>
    <property type="match status" value="1"/>
</dbReference>
<feature type="domain" description="Cyclic nucleotide-binding" evidence="4">
    <location>
        <begin position="24"/>
        <end position="110"/>
    </location>
</feature>
<dbReference type="Gene3D" id="2.60.120.10">
    <property type="entry name" value="Jelly Rolls"/>
    <property type="match status" value="1"/>
</dbReference>
<evidence type="ECO:0000259" key="5">
    <source>
        <dbReference type="PROSITE" id="PS51063"/>
    </source>
</evidence>
<reference evidence="6 7" key="1">
    <citation type="submission" date="2022-01" db="EMBL/GenBank/DDBJ databases">
        <title>Novel bile acid biosynthetic pathways are enriched in the microbiome of centenarians.</title>
        <authorList>
            <person name="Sato Y."/>
            <person name="Atarashi K."/>
            <person name="Plichta R.D."/>
            <person name="Arai Y."/>
            <person name="Sasajima S."/>
            <person name="Kearney M.S."/>
            <person name="Suda W."/>
            <person name="Takeshita K."/>
            <person name="Sasaki T."/>
            <person name="Okamoto S."/>
            <person name="Skelly N.A."/>
            <person name="Okamura Y."/>
            <person name="Vlamakis H."/>
            <person name="Li Y."/>
            <person name="Tanoue T."/>
            <person name="Takei H."/>
            <person name="Nittono H."/>
            <person name="Narushima S."/>
            <person name="Irie J."/>
            <person name="Itoh H."/>
            <person name="Moriya K."/>
            <person name="Sugiura Y."/>
            <person name="Suematsu M."/>
            <person name="Moritoki N."/>
            <person name="Shibata S."/>
            <person name="Littman R.D."/>
            <person name="Fischbach A.M."/>
            <person name="Uwamino Y."/>
            <person name="Inoue T."/>
            <person name="Honda A."/>
            <person name="Hattori M."/>
            <person name="Murai T."/>
            <person name="Xavier J.R."/>
            <person name="Hirose N."/>
            <person name="Honda K."/>
        </authorList>
    </citation>
    <scope>NUCLEOTIDE SEQUENCE [LARGE SCALE GENOMIC DNA]</scope>
    <source>
        <strain evidence="6 7">CE91-St30</strain>
    </source>
</reference>
<dbReference type="InterPro" id="IPR036390">
    <property type="entry name" value="WH_DNA-bd_sf"/>
</dbReference>
<gene>
    <name evidence="6" type="ORF">CE91St30_06390</name>
</gene>
<accession>A0ABM7WGG7</accession>
<feature type="domain" description="HTH crp-type" evidence="5">
    <location>
        <begin position="141"/>
        <end position="214"/>
    </location>
</feature>